<protein>
    <submittedName>
        <fullName evidence="1">Uncharacterized protein</fullName>
    </submittedName>
</protein>
<comment type="caution">
    <text evidence="1">The sequence shown here is derived from an EMBL/GenBank/DDBJ whole genome shotgun (WGS) entry which is preliminary data.</text>
</comment>
<sequence>MLWVVAHTCIVTNQSDALPVLVIDGASFADFTGFVRETRTEWFPQIRVSVAAFLKLRR</sequence>
<keyword evidence="2" id="KW-1185">Reference proteome</keyword>
<evidence type="ECO:0000313" key="1">
    <source>
        <dbReference type="EMBL" id="RZU72163.1"/>
    </source>
</evidence>
<organism evidence="1 2">
    <name type="scientific">Micromonospora kangleipakensis</name>
    <dbReference type="NCBI Taxonomy" id="1077942"/>
    <lineage>
        <taxon>Bacteria</taxon>
        <taxon>Bacillati</taxon>
        <taxon>Actinomycetota</taxon>
        <taxon>Actinomycetes</taxon>
        <taxon>Micromonosporales</taxon>
        <taxon>Micromonosporaceae</taxon>
        <taxon>Micromonospora</taxon>
    </lineage>
</organism>
<dbReference type="EMBL" id="SHLD01000001">
    <property type="protein sequence ID" value="RZU72163.1"/>
    <property type="molecule type" value="Genomic_DNA"/>
</dbReference>
<evidence type="ECO:0000313" key="2">
    <source>
        <dbReference type="Proteomes" id="UP000294114"/>
    </source>
</evidence>
<reference evidence="1 2" key="1">
    <citation type="submission" date="2019-02" db="EMBL/GenBank/DDBJ databases">
        <title>Sequencing the genomes of 1000 actinobacteria strains.</title>
        <authorList>
            <person name="Klenk H.-P."/>
        </authorList>
    </citation>
    <scope>NUCLEOTIDE SEQUENCE [LARGE SCALE GENOMIC DNA]</scope>
    <source>
        <strain evidence="1 2">DSM 45612</strain>
    </source>
</reference>
<gene>
    <name evidence="1" type="ORF">EV384_0507</name>
</gene>
<dbReference type="Proteomes" id="UP000294114">
    <property type="component" value="Unassembled WGS sequence"/>
</dbReference>
<name>A0A4Q8B5N0_9ACTN</name>
<accession>A0A4Q8B5N0</accession>
<dbReference type="AlphaFoldDB" id="A0A4Q8B5N0"/>
<proteinExistence type="predicted"/>